<dbReference type="InterPro" id="IPR031100">
    <property type="entry name" value="LOG_fam"/>
</dbReference>
<protein>
    <recommendedName>
        <fullName evidence="2">Cytokinin riboside 5'-monophosphate phosphoribohydrolase</fullName>
        <ecNumber evidence="2">3.2.2.n1</ecNumber>
    </recommendedName>
</protein>
<dbReference type="GO" id="GO:0008714">
    <property type="term" value="F:AMP nucleosidase activity"/>
    <property type="evidence" value="ECO:0007669"/>
    <property type="project" value="UniProtKB-EC"/>
</dbReference>
<organism evidence="3 4">
    <name type="scientific">Desulfotalea psychrophila (strain LSv54 / DSM 12343)</name>
    <dbReference type="NCBI Taxonomy" id="177439"/>
    <lineage>
        <taxon>Bacteria</taxon>
        <taxon>Pseudomonadati</taxon>
        <taxon>Thermodesulfobacteriota</taxon>
        <taxon>Desulfobulbia</taxon>
        <taxon>Desulfobulbales</taxon>
        <taxon>Desulfocapsaceae</taxon>
        <taxon>Desulfotalea</taxon>
    </lineage>
</organism>
<accession>Q6AMK3</accession>
<keyword evidence="2" id="KW-0378">Hydrolase</keyword>
<dbReference type="NCBIfam" id="TIGR00730">
    <property type="entry name" value="Rossman fold protein, TIGR00730 family"/>
    <property type="match status" value="1"/>
</dbReference>
<dbReference type="HOGENOM" id="CLU_058336_0_4_7"/>
<name>Q6AMK3_DESPS</name>
<dbReference type="KEGG" id="dps:DP1693"/>
<dbReference type="STRING" id="177439.DP1693"/>
<dbReference type="AlphaFoldDB" id="Q6AMK3"/>
<keyword evidence="4" id="KW-1185">Reference proteome</keyword>
<dbReference type="PANTHER" id="PTHR43393">
    <property type="entry name" value="CYTOKININ RIBOSIDE 5'-MONOPHOSPHATE PHOSPHORIBOHYDROLASE"/>
    <property type="match status" value="1"/>
</dbReference>
<dbReference type="PANTHER" id="PTHR43393:SF2">
    <property type="entry name" value="CYTOKININ RIBOSIDE 5'-MONOPHOSPHATE PHOSPHORIBOHYDROLASE"/>
    <property type="match status" value="1"/>
</dbReference>
<dbReference type="InterPro" id="IPR052341">
    <property type="entry name" value="LOG_family_nucleotidases"/>
</dbReference>
<reference evidence="4" key="1">
    <citation type="journal article" date="2004" name="Environ. Microbiol.">
        <title>The genome of Desulfotalea psychrophila, a sulfate-reducing bacterium from permanently cold Arctic sediments.</title>
        <authorList>
            <person name="Rabus R."/>
            <person name="Ruepp A."/>
            <person name="Frickey T."/>
            <person name="Rattei T."/>
            <person name="Fartmann B."/>
            <person name="Stark M."/>
            <person name="Bauer M."/>
            <person name="Zibat A."/>
            <person name="Lombardot T."/>
            <person name="Becker I."/>
            <person name="Amann J."/>
            <person name="Gellner K."/>
            <person name="Teeling H."/>
            <person name="Leuschner W.D."/>
            <person name="Gloeckner F.-O."/>
            <person name="Lupas A.N."/>
            <person name="Amann R."/>
            <person name="Klenk H.-P."/>
        </authorList>
    </citation>
    <scope>NUCLEOTIDE SEQUENCE [LARGE SCALE GENOMIC DNA]</scope>
    <source>
        <strain evidence="4">DSM 12343 / LSv54</strain>
    </source>
</reference>
<gene>
    <name evidence="3" type="ordered locus">DP1693</name>
</gene>
<keyword evidence="2" id="KW-0203">Cytokinin biosynthesis</keyword>
<dbReference type="Gene3D" id="3.40.50.450">
    <property type="match status" value="1"/>
</dbReference>
<comment type="similarity">
    <text evidence="2">Belongs to the LOG family.</text>
</comment>
<dbReference type="EMBL" id="CR522870">
    <property type="protein sequence ID" value="CAG36422.1"/>
    <property type="molecule type" value="Genomic_DNA"/>
</dbReference>
<dbReference type="GO" id="GO:0009691">
    <property type="term" value="P:cytokinin biosynthetic process"/>
    <property type="evidence" value="ECO:0007669"/>
    <property type="project" value="UniProtKB-UniRule"/>
</dbReference>
<dbReference type="Pfam" id="PF03641">
    <property type="entry name" value="Lysine_decarbox"/>
    <property type="match status" value="1"/>
</dbReference>
<proteinExistence type="inferred from homology"/>
<dbReference type="Proteomes" id="UP000000602">
    <property type="component" value="Chromosome"/>
</dbReference>
<evidence type="ECO:0000256" key="1">
    <source>
        <dbReference type="ARBA" id="ARBA00000274"/>
    </source>
</evidence>
<dbReference type="eggNOG" id="COG1611">
    <property type="taxonomic scope" value="Bacteria"/>
</dbReference>
<dbReference type="EC" id="3.2.2.n1" evidence="2"/>
<dbReference type="InterPro" id="IPR005269">
    <property type="entry name" value="LOG"/>
</dbReference>
<evidence type="ECO:0000313" key="3">
    <source>
        <dbReference type="EMBL" id="CAG36422.1"/>
    </source>
</evidence>
<dbReference type="GO" id="GO:0005829">
    <property type="term" value="C:cytosol"/>
    <property type="evidence" value="ECO:0007669"/>
    <property type="project" value="TreeGrafter"/>
</dbReference>
<dbReference type="SUPFAM" id="SSF102405">
    <property type="entry name" value="MCP/YpsA-like"/>
    <property type="match status" value="1"/>
</dbReference>
<comment type="catalytic activity">
    <reaction evidence="1">
        <text>AMP + H2O = D-ribose 5-phosphate + adenine</text>
        <dbReference type="Rhea" id="RHEA:20129"/>
        <dbReference type="ChEBI" id="CHEBI:15377"/>
        <dbReference type="ChEBI" id="CHEBI:16708"/>
        <dbReference type="ChEBI" id="CHEBI:78346"/>
        <dbReference type="ChEBI" id="CHEBI:456215"/>
        <dbReference type="EC" id="3.2.2.4"/>
    </reaction>
</comment>
<evidence type="ECO:0000256" key="2">
    <source>
        <dbReference type="RuleBase" id="RU363015"/>
    </source>
</evidence>
<sequence length="212" mass="23246">MENNKQGDSWRMFRIMGEFAEGFESMGAIDAPAITIFGSARTSPADKHYKDAVILAEKVADAGWAVITGGGPGIMEAANKGAYEAGGLSAGLNVDLPHEQESNPYLNYALHFKYFFVRKVMLVKYSRGFICMPGGFGSMDELFEALTLVQTNRIAPFPIVLYGSAFWGGLVEWMRDAMLSHGNIDAADLDAFVVLDDPDEVITYLKKNMLPI</sequence>
<evidence type="ECO:0000313" key="4">
    <source>
        <dbReference type="Proteomes" id="UP000000602"/>
    </source>
</evidence>